<dbReference type="Pfam" id="PF09588">
    <property type="entry name" value="YqaJ"/>
    <property type="match status" value="1"/>
</dbReference>
<dbReference type="PANTHER" id="PTHR46609:SF6">
    <property type="entry name" value="EXONUCLEASE, PHAGE-TYPE_RECB, C-TERMINAL DOMAIN-CONTAINING PROTEIN-RELATED"/>
    <property type="match status" value="1"/>
</dbReference>
<dbReference type="Gene3D" id="3.90.320.10">
    <property type="match status" value="1"/>
</dbReference>
<dbReference type="RefSeq" id="WP_021130474.1">
    <property type="nucleotide sequence ID" value="NZ_AQPH01000001.1"/>
</dbReference>
<reference evidence="2 3" key="1">
    <citation type="submission" date="2013-04" db="EMBL/GenBank/DDBJ databases">
        <authorList>
            <person name="Kuznetsov B."/>
            <person name="Ivanovsky R."/>
        </authorList>
    </citation>
    <scope>NUCLEOTIDE SEQUENCE [LARGE SCALE GENOMIC DNA]</scope>
    <source>
        <strain evidence="2 3">MGU-K5</strain>
    </source>
</reference>
<dbReference type="eggNOG" id="ENOG503036R">
    <property type="taxonomic scope" value="Bacteria"/>
</dbReference>
<sequence length="234" mass="26311">MGITYHRELYQGSEEWHAARCGILTASEMKLIVTPTMKVASNEKERAHLYELLAQRITKYVEPRYIGDDMMRGHEDEVYARAAYADKFGVEVEEVGLITNDRWGFTLGYSPDGLVGNDGLIEIKSRRQKFQVETIIENVGADQSETIPADFVIQVQTGLLVSERKWLDFISYSGGLPMATIRVHPDPKIQDAILAAATAFESRLAVKLAAYHDAVRSNPRLVPTERRIELEIAA</sequence>
<dbReference type="InterPro" id="IPR011335">
    <property type="entry name" value="Restrct_endonuc-II-like"/>
</dbReference>
<accession>S9SHE3</accession>
<gene>
    <name evidence="2" type="ORF">K678_00415</name>
</gene>
<evidence type="ECO:0000313" key="2">
    <source>
        <dbReference type="EMBL" id="EPY03528.1"/>
    </source>
</evidence>
<dbReference type="PATRIC" id="fig|1316936.3.peg.78"/>
<evidence type="ECO:0000259" key="1">
    <source>
        <dbReference type="Pfam" id="PF09588"/>
    </source>
</evidence>
<dbReference type="InterPro" id="IPR051703">
    <property type="entry name" value="NF-kappa-B_Signaling_Reg"/>
</dbReference>
<comment type="caution">
    <text evidence="2">The sequence shown here is derived from an EMBL/GenBank/DDBJ whole genome shotgun (WGS) entry which is preliminary data.</text>
</comment>
<feature type="domain" description="YqaJ viral recombinase" evidence="1">
    <location>
        <begin position="15"/>
        <end position="164"/>
    </location>
</feature>
<dbReference type="SUPFAM" id="SSF52980">
    <property type="entry name" value="Restriction endonuclease-like"/>
    <property type="match status" value="1"/>
</dbReference>
<name>S9SHE3_MAGFU</name>
<dbReference type="STRING" id="1316936.K678_00415"/>
<protein>
    <recommendedName>
        <fullName evidence="1">YqaJ viral recombinase domain-containing protein</fullName>
    </recommendedName>
</protein>
<dbReference type="OrthoDB" id="1245848at2"/>
<dbReference type="InterPro" id="IPR011604">
    <property type="entry name" value="PDDEXK-like_dom_sf"/>
</dbReference>
<dbReference type="CDD" id="cd22343">
    <property type="entry name" value="PDDEXK_lambda_exonuclease-like"/>
    <property type="match status" value="1"/>
</dbReference>
<dbReference type="EMBL" id="AQPH01000001">
    <property type="protein sequence ID" value="EPY03528.1"/>
    <property type="molecule type" value="Genomic_DNA"/>
</dbReference>
<proteinExistence type="predicted"/>
<evidence type="ECO:0000313" key="3">
    <source>
        <dbReference type="Proteomes" id="UP000015350"/>
    </source>
</evidence>
<organism evidence="2 3">
    <name type="scientific">Magnetospirillum fulvum MGU-K5</name>
    <dbReference type="NCBI Taxonomy" id="1316936"/>
    <lineage>
        <taxon>Bacteria</taxon>
        <taxon>Pseudomonadati</taxon>
        <taxon>Pseudomonadota</taxon>
        <taxon>Alphaproteobacteria</taxon>
        <taxon>Rhodospirillales</taxon>
        <taxon>Rhodospirillaceae</taxon>
        <taxon>Magnetospirillum</taxon>
    </lineage>
</organism>
<dbReference type="Proteomes" id="UP000015350">
    <property type="component" value="Unassembled WGS sequence"/>
</dbReference>
<dbReference type="AlphaFoldDB" id="S9SHE3"/>
<dbReference type="PANTHER" id="PTHR46609">
    <property type="entry name" value="EXONUCLEASE, PHAGE-TYPE/RECB, C-TERMINAL DOMAIN-CONTAINING PROTEIN"/>
    <property type="match status" value="1"/>
</dbReference>
<dbReference type="InterPro" id="IPR019080">
    <property type="entry name" value="YqaJ_viral_recombinase"/>
</dbReference>